<dbReference type="AlphaFoldDB" id="D2V0S3"/>
<dbReference type="RefSeq" id="XP_002682308.1">
    <property type="nucleotide sequence ID" value="XM_002682262.1"/>
</dbReference>
<dbReference type="Proteomes" id="UP000006671">
    <property type="component" value="Unassembled WGS sequence"/>
</dbReference>
<proteinExistence type="predicted"/>
<dbReference type="InParanoid" id="D2V0S3"/>
<reference evidence="1 2" key="1">
    <citation type="journal article" date="2010" name="Cell">
        <title>The genome of Naegleria gruberi illuminates early eukaryotic versatility.</title>
        <authorList>
            <person name="Fritz-Laylin L.K."/>
            <person name="Prochnik S.E."/>
            <person name="Ginger M.L."/>
            <person name="Dacks J.B."/>
            <person name="Carpenter M.L."/>
            <person name="Field M.C."/>
            <person name="Kuo A."/>
            <person name="Paredez A."/>
            <person name="Chapman J."/>
            <person name="Pham J."/>
            <person name="Shu S."/>
            <person name="Neupane R."/>
            <person name="Cipriano M."/>
            <person name="Mancuso J."/>
            <person name="Tu H."/>
            <person name="Salamov A."/>
            <person name="Lindquist E."/>
            <person name="Shapiro H."/>
            <person name="Lucas S."/>
            <person name="Grigoriev I.V."/>
            <person name="Cande W.Z."/>
            <person name="Fulton C."/>
            <person name="Rokhsar D.S."/>
            <person name="Dawson S.C."/>
        </authorList>
    </citation>
    <scope>NUCLEOTIDE SEQUENCE [LARGE SCALE GENOMIC DNA]</scope>
    <source>
        <strain evidence="1 2">NEG-M</strain>
    </source>
</reference>
<organism evidence="2">
    <name type="scientific">Naegleria gruberi</name>
    <name type="common">Amoeba</name>
    <dbReference type="NCBI Taxonomy" id="5762"/>
    <lineage>
        <taxon>Eukaryota</taxon>
        <taxon>Discoba</taxon>
        <taxon>Heterolobosea</taxon>
        <taxon>Tetramitia</taxon>
        <taxon>Eutetramitia</taxon>
        <taxon>Vahlkampfiidae</taxon>
        <taxon>Naegleria</taxon>
    </lineage>
</organism>
<protein>
    <submittedName>
        <fullName evidence="1">Predicted protein</fullName>
    </submittedName>
</protein>
<dbReference type="GeneID" id="8852291"/>
<evidence type="ECO:0000313" key="1">
    <source>
        <dbReference type="EMBL" id="EFC49564.1"/>
    </source>
</evidence>
<dbReference type="KEGG" id="ngr:NAEGRDRAFT_62396"/>
<gene>
    <name evidence="1" type="ORF">NAEGRDRAFT_62396</name>
</gene>
<dbReference type="VEuPathDB" id="AmoebaDB:NAEGRDRAFT_62396"/>
<name>D2V0S3_NAEGR</name>
<dbReference type="EMBL" id="GG738847">
    <property type="protein sequence ID" value="EFC49564.1"/>
    <property type="molecule type" value="Genomic_DNA"/>
</dbReference>
<keyword evidence="2" id="KW-1185">Reference proteome</keyword>
<evidence type="ECO:0000313" key="2">
    <source>
        <dbReference type="Proteomes" id="UP000006671"/>
    </source>
</evidence>
<sequence length="292" mass="34438">MSKLTSLSNDSLMDILLFCKNDLKTVMSLALTCSDCYRTVTESFDRFWIVILNEMAERNPTGFKSKTLSIVNHPLISKRSIKLLTIVKSQIRFERKRKILKDYNGLEMLAKYRYFENLQIHDPYVNKLISKERKESLRYSAENILREVFEDSHIALIDCWLTKVHSFEVKDLIDALFRKSGAHLELNVKNRTQSSSIYDFWKTQDPSYQDNLFHWYKVASLSTVDSTLLFLKFFFLELPNNLVYGQRVSETGYEQEKRNTGAFKKQLDNLTVYAHRVLMEAIQIFKKELYDE</sequence>
<accession>D2V0S3</accession>